<evidence type="ECO:0000256" key="1">
    <source>
        <dbReference type="SAM" id="MobiDB-lite"/>
    </source>
</evidence>
<organism evidence="3">
    <name type="scientific">Medioppia subpectinata</name>
    <dbReference type="NCBI Taxonomy" id="1979941"/>
    <lineage>
        <taxon>Eukaryota</taxon>
        <taxon>Metazoa</taxon>
        <taxon>Ecdysozoa</taxon>
        <taxon>Arthropoda</taxon>
        <taxon>Chelicerata</taxon>
        <taxon>Arachnida</taxon>
        <taxon>Acari</taxon>
        <taxon>Acariformes</taxon>
        <taxon>Sarcoptiformes</taxon>
        <taxon>Oribatida</taxon>
        <taxon>Brachypylina</taxon>
        <taxon>Oppioidea</taxon>
        <taxon>Oppiidae</taxon>
        <taxon>Medioppia</taxon>
    </lineage>
</organism>
<feature type="region of interest" description="Disordered" evidence="1">
    <location>
        <begin position="228"/>
        <end position="264"/>
    </location>
</feature>
<proteinExistence type="predicted"/>
<feature type="domain" description="DUF3752" evidence="2">
    <location>
        <begin position="188"/>
        <end position="279"/>
    </location>
</feature>
<dbReference type="PANTHER" id="PTHR46370">
    <property type="entry name" value="GPALPP MOTIFS-CONTAINING PROTEIN 1"/>
    <property type="match status" value="1"/>
</dbReference>
<feature type="region of interest" description="Disordered" evidence="1">
    <location>
        <begin position="1"/>
        <end position="120"/>
    </location>
</feature>
<dbReference type="EMBL" id="OC858609">
    <property type="protein sequence ID" value="CAD7626667.1"/>
    <property type="molecule type" value="Genomic_DNA"/>
</dbReference>
<dbReference type="InterPro" id="IPR046331">
    <property type="entry name" value="GPAM1-like"/>
</dbReference>
<feature type="compositionally biased region" description="Polar residues" evidence="1">
    <location>
        <begin position="53"/>
        <end position="77"/>
    </location>
</feature>
<dbReference type="PANTHER" id="PTHR46370:SF1">
    <property type="entry name" value="GPALPP MOTIFS-CONTAINING PROTEIN 1"/>
    <property type="match status" value="1"/>
</dbReference>
<dbReference type="Pfam" id="PF12572">
    <property type="entry name" value="DUF3752"/>
    <property type="match status" value="1"/>
</dbReference>
<name>A0A7R9Q027_9ACAR</name>
<keyword evidence="4" id="KW-1185">Reference proteome</keyword>
<evidence type="ECO:0000259" key="2">
    <source>
        <dbReference type="Pfam" id="PF12572"/>
    </source>
</evidence>
<feature type="compositionally biased region" description="Acidic residues" evidence="1">
    <location>
        <begin position="18"/>
        <end position="27"/>
    </location>
</feature>
<evidence type="ECO:0000313" key="3">
    <source>
        <dbReference type="EMBL" id="CAD7626667.1"/>
    </source>
</evidence>
<dbReference type="EMBL" id="CAJPIZ010004034">
    <property type="protein sequence ID" value="CAG2107097.1"/>
    <property type="molecule type" value="Genomic_DNA"/>
</dbReference>
<dbReference type="Proteomes" id="UP000759131">
    <property type="component" value="Unassembled WGS sequence"/>
</dbReference>
<feature type="region of interest" description="Disordered" evidence="1">
    <location>
        <begin position="155"/>
        <end position="202"/>
    </location>
</feature>
<dbReference type="InterPro" id="IPR022226">
    <property type="entry name" value="DUF3752"/>
</dbReference>
<reference evidence="3" key="1">
    <citation type="submission" date="2020-11" db="EMBL/GenBank/DDBJ databases">
        <authorList>
            <person name="Tran Van P."/>
        </authorList>
    </citation>
    <scope>NUCLEOTIDE SEQUENCE</scope>
</reference>
<sequence>MSDKIIGPTLPPNWTQTTEEDDEDDSDFFGPTLPPDYGSHPHKDTVIGPTLPPSLTANNKTIGPTLPPSLTANNKTIGPTLPPKCTTSDTIIGPTLPPHLSRSHDIVDESDSDSDASDDMIGPILPTHQKYGKINEKFGNSSQILAQMEAKNEVKKQREEWMTSVGEPSAPKMPTKSVTHFSQRPVKSGHQKDDRYYKKDEKKEKELNEIMDSFNKAQKRDVSLIDIHHQKSKKAKNSESNAEERVEFDREKDLSVRKMDSRQTKSVLNKAKGFNDRFSLGVNKFL</sequence>
<dbReference type="AlphaFoldDB" id="A0A7R9Q027"/>
<feature type="compositionally biased region" description="Basic and acidic residues" evidence="1">
    <location>
        <begin position="190"/>
        <end position="202"/>
    </location>
</feature>
<accession>A0A7R9Q027</accession>
<dbReference type="OrthoDB" id="6514812at2759"/>
<feature type="compositionally biased region" description="Acidic residues" evidence="1">
    <location>
        <begin position="108"/>
        <end position="118"/>
    </location>
</feature>
<evidence type="ECO:0000313" key="4">
    <source>
        <dbReference type="Proteomes" id="UP000759131"/>
    </source>
</evidence>
<gene>
    <name evidence="3" type="ORF">OSB1V03_LOCUS7100</name>
</gene>
<feature type="compositionally biased region" description="Basic and acidic residues" evidence="1">
    <location>
        <begin position="242"/>
        <end position="263"/>
    </location>
</feature>
<protein>
    <recommendedName>
        <fullName evidence="2">DUF3752 domain-containing protein</fullName>
    </recommendedName>
</protein>